<evidence type="ECO:0000313" key="2">
    <source>
        <dbReference type="Proteomes" id="UP001148614"/>
    </source>
</evidence>
<accession>A0A9W8TP04</accession>
<dbReference type="AlphaFoldDB" id="A0A9W8TP04"/>
<protein>
    <submittedName>
        <fullName evidence="1">Uncharacterized protein</fullName>
    </submittedName>
</protein>
<keyword evidence="2" id="KW-1185">Reference proteome</keyword>
<proteinExistence type="predicted"/>
<evidence type="ECO:0000313" key="1">
    <source>
        <dbReference type="EMBL" id="KAJ3578422.1"/>
    </source>
</evidence>
<dbReference type="Proteomes" id="UP001148614">
    <property type="component" value="Unassembled WGS sequence"/>
</dbReference>
<dbReference type="EMBL" id="JANPWZ010000215">
    <property type="protein sequence ID" value="KAJ3578422.1"/>
    <property type="molecule type" value="Genomic_DNA"/>
</dbReference>
<sequence length="460" mass="52301">MMEPPSSSEKVQKIVDAATKRSSSARSSLFENVAGVTELKRLIIESLPLDVSLISSIYNLALAGPVLYKLITEDEATIAERVLINGVGRRLMPIAAALFELKALGDKLPRSYHEGRHFQYNPELMQPVVEILDRHIGPGRQVNWKKEGTLKTFCAVHDCLTFDSVVVRWVRILAPRLMEIVSRGGSSRKPPEPPRTEMLRFYKALYLLELAHTAFPWETPVEGDGAEDYARLCDQVSPWEMEQTRSLQLNLVFEIPMTQKIRRTAMYQPQGSAKLTILFRFVLAHDLTTLLAIYDKGEQTKSEGVDEYQTYCETSGLSLHSKPRLFAFPMTAEIPKFRRDGQGNTDLDAGEIFMAYPEDEHGPKSWWYFRFLTSYGGLTTIYSDRHLFRKCQVCLPAAGLAFCDFERLSQLAREDYGFPEPNGLLDWVRSRSGHVNSEDLLTSIRNSSEMSTGWCRCPRR</sequence>
<reference evidence="1" key="1">
    <citation type="submission" date="2022-07" db="EMBL/GenBank/DDBJ databases">
        <title>Genome Sequence of Xylaria arbuscula.</title>
        <authorList>
            <person name="Buettner E."/>
        </authorList>
    </citation>
    <scope>NUCLEOTIDE SEQUENCE</scope>
    <source>
        <strain evidence="1">VT107</strain>
    </source>
</reference>
<comment type="caution">
    <text evidence="1">The sequence shown here is derived from an EMBL/GenBank/DDBJ whole genome shotgun (WGS) entry which is preliminary data.</text>
</comment>
<organism evidence="1 2">
    <name type="scientific">Xylaria arbuscula</name>
    <dbReference type="NCBI Taxonomy" id="114810"/>
    <lineage>
        <taxon>Eukaryota</taxon>
        <taxon>Fungi</taxon>
        <taxon>Dikarya</taxon>
        <taxon>Ascomycota</taxon>
        <taxon>Pezizomycotina</taxon>
        <taxon>Sordariomycetes</taxon>
        <taxon>Xylariomycetidae</taxon>
        <taxon>Xylariales</taxon>
        <taxon>Xylariaceae</taxon>
        <taxon>Xylaria</taxon>
    </lineage>
</organism>
<name>A0A9W8TP04_9PEZI</name>
<gene>
    <name evidence="1" type="ORF">NPX13_g2135</name>
</gene>